<feature type="compositionally biased region" description="Basic and acidic residues" evidence="25">
    <location>
        <begin position="372"/>
        <end position="382"/>
    </location>
</feature>
<keyword evidence="17" id="KW-1278">Translocase</keyword>
<evidence type="ECO:0000256" key="9">
    <source>
        <dbReference type="ARBA" id="ARBA00022723"/>
    </source>
</evidence>
<dbReference type="InterPro" id="IPR027363">
    <property type="entry name" value="M1Pi_N"/>
</dbReference>
<comment type="similarity">
    <text evidence="4">Belongs to the cation transport ATPase (P-type) (TC 3.A.3) family. Type V subfamily.</text>
</comment>
<keyword evidence="20" id="KW-0576">Peroxisome</keyword>
<feature type="domain" description="CCR4-Not complex component Not N-terminal" evidence="28">
    <location>
        <begin position="2"/>
        <end position="235"/>
    </location>
</feature>
<dbReference type="InterPro" id="IPR042529">
    <property type="entry name" value="IF_2B-like_C"/>
</dbReference>
<dbReference type="Proteomes" id="UP000825438">
    <property type="component" value="Chromosome I"/>
</dbReference>
<comment type="pathway">
    <text evidence="23">Amino-acid biosynthesis; L-methionine biosynthesis via salvage pathway; L-methionine from S-methyl-5-thio-alpha-D-ribose 1-phosphate: step 1/6.</text>
</comment>
<evidence type="ECO:0000256" key="17">
    <source>
        <dbReference type="ARBA" id="ARBA00022967"/>
    </source>
</evidence>
<dbReference type="EMBL" id="CP076749">
    <property type="protein sequence ID" value="QWW22339.1"/>
    <property type="molecule type" value="Genomic_DNA"/>
</dbReference>
<keyword evidence="9" id="KW-0479">Metal-binding</keyword>
<dbReference type="Pfam" id="PF00122">
    <property type="entry name" value="E1-E2_ATPase"/>
    <property type="match status" value="1"/>
</dbReference>
<feature type="domain" description="P-type ATPase A" evidence="27">
    <location>
        <begin position="1708"/>
        <end position="1838"/>
    </location>
</feature>
<feature type="transmembrane region" description="Helical" evidence="26">
    <location>
        <begin position="1853"/>
        <end position="1873"/>
    </location>
</feature>
<evidence type="ECO:0000256" key="4">
    <source>
        <dbReference type="ARBA" id="ARBA00006000"/>
    </source>
</evidence>
<dbReference type="FunFam" id="3.40.50.1000:FF:000071">
    <property type="entry name" value="Cation-transporting ATPase"/>
    <property type="match status" value="1"/>
</dbReference>
<feature type="transmembrane region" description="Helical" evidence="26">
    <location>
        <begin position="2518"/>
        <end position="2538"/>
    </location>
</feature>
<dbReference type="PRINTS" id="PR00119">
    <property type="entry name" value="CATATPASE"/>
</dbReference>
<organism evidence="31">
    <name type="scientific">Candidozyma auris</name>
    <name type="common">Yeast</name>
    <name type="synonym">Candida auris</name>
    <dbReference type="NCBI Taxonomy" id="498019"/>
    <lineage>
        <taxon>Eukaryota</taxon>
        <taxon>Fungi</taxon>
        <taxon>Dikarya</taxon>
        <taxon>Ascomycota</taxon>
        <taxon>Saccharomycotina</taxon>
        <taxon>Pichiomycetes</taxon>
        <taxon>Metschnikowiaceae</taxon>
        <taxon>Candidozyma</taxon>
    </lineage>
</organism>
<dbReference type="InterPro" id="IPR005251">
    <property type="entry name" value="IF-M1Pi"/>
</dbReference>
<dbReference type="Gene3D" id="3.30.40.10">
    <property type="entry name" value="Zinc/RING finger domain, C3HC4 (zinc finger)"/>
    <property type="match status" value="1"/>
</dbReference>
<dbReference type="InterPro" id="IPR059000">
    <property type="entry name" value="ATPase_P-type_domA"/>
</dbReference>
<sequence>MSNRKLQKEVETVFKKIHEGVDLFNYYFQRHEASSNDSQREKLEADLKKEIKKLQKFRDQIKTWQGNDSLETTIAPQKLQEHRRLVEEAMECYKEVEKTSKMKSYSNQSIMLAALNDNEQEITSEAREAVDFLVEIEEDLQDQNEKLDEEYEKLSQKKVRKNNSSAIEERKSELESFKSRNEFHLEKISGLLQFLKAGKLAGESVMTIQEDLNFYVESNQEPDFMDDETMYDELYKEAKENHENNINVNGGAAEESFDLSLSNGHDSHEHEASTESSIPSSAKRKATSSSPPSQDVTPSTSQHSQDLPTKNDKTPKSKQATKSEPSETSSPAFITTLKPASTPSKPVGALKWSLAAAGASKASESLDSSDQTPEKPDSEYDTKGTTNSIAKTKSTPMPGHDESNASAELLSLLTKNDEFSAHFEVLKNANLASVELETFSDVNLLRAPIGVQDFVTSLVANNKADDSCKLLQKSSKFEPFTSKSFVKPYQFEGLYPNAATPESQVVRAPLFLSKLQNQWGCIRALNGFNQYAQEIEALEIQRTPESTPLVNEMTMVLFYGYYYGYLPLENIVAEALLHRLGWKPYGLTPQTNAQTGLATNNRQPQFWFKPINNEALLGKDQKIPEAGDFRVFDVMSWEVYVKYGFKYDPRLSRSHPVPDTRLANMEYYSSLDASQLDSETPTLFELISANQLESLLSPSLRYILVHYAQRYPGYLLKVTNNFDELNLALRTFIEWYFFKYWQGSFTENFYGLKRVSQTPLSDPKYSSNKLAQLAPSMIEERRKLSKYQMWVSIFEITGVSYISEKCNYTYEVLYSKYITGQLNEKAASTEAERRKIWLKRKFVEVYPYVQSIWRAGNLITTLLYLSGNSKSASLLTFLFKINFSRLSQYDYQKNEPPLPKSKDHLPNRVAPPSFLENLISLSRMVTRPSWKAVRFVLGTFFPLAIFTLKFLEWWNNSDFAQKVAKSQGNSLEGSIPTPATLDKFKAIKSKTKKIYKSGSTCPLCKEEISNPAIIETGYVFCYTCIYNYLIESHKHIKKKRAEESDEESDNEGDSDEETYNIMSQKTLEAIVFSKHDNTLKILDQLLLPYNTHYITIESIDDAFNAIKSMQVRGAPAIAIVGAFAITVDIWRNLSNSKRTIADLMERIDYLETSRPTAVNLSNALNDIKHLLRNRYEINDVVDATTFEAVKEYSVGLHEGDLSNNYTLGDNGVKYITETLKKQSFKGPFSIVTVCNTGSLATAGHGTALGIIRSVHSQLKKGKGENDFWFEHAYPLETRPYNQGARLTAYELAYEKIPFTLICDNMVTSLISSLNKNRSIKDSSAPVKFIIVGADRVVKNGDSANKIGTFQLAAIANYFNSSVFSEESQKISFIVAAPTTTIDYKSASGDNIVIEERPSRELTTLEGPLLDKDGNVGKKKVVGIAPPGIQVWNPAFDVTPHELIDAIVTEKYPLVLVMSDVVSNPTIQEAQLLVPKSLIARPYVWPFAIIYPIFAQIYLNYYDQYIGGSEWTFVYLIAICSLNALFWLMPHWNIDVEARFNYVPVKTIEEASHIKITPTVNSGVGEICLIKREVFADGEKQISFLYQKRRHLFHEKTGRFSPPEFKIDELPKLEYFQSSKGLQGDLEKVKRTYGKNKFDIPVPTFWELFKEHAVAPFFVFQLFSVALWLMDEQWYYSLFSLFMLVSFEMTTVFQRRTTMNEFQSMGIKPYSIHVYRNSEWIELQTDELLPGDIVSVTRTSEDSAIPCDLLLLDGSAIVNEAMLSGESTPLLKESIKLRPGEEFFQPEGLDKNSLLHGGTMALQVTKPENPIIPNAPDNGALAYVCKTGFETSQGSLVRMMIFSSERVSVGNKEAFMFILFLLIFAIAASWYVWVEGSRMGRIQSKLILDCIIVITSVVPPELPMELTMAVNSSLSSLQKHFIYCTEPFRIPLAGRIDVCCFDKTGTLTAEDLVFEGLAGFDKNEPHKLRTCEEAPTSTSWVLGSAHALVKLDDGDVVGDPMEQATLKAANWSVGFKDSVERPTAKGKAEKIKILRRFQFSSALKRSAAIASINSLPGKNFVAVKGAPETIRHMLVDAPEEYEEIFKSFTRAGSRVLALAYKELDTSVNVVKIKRTDVESKLHFAGFIVFHCPLKPDSIETIKMLNESSHRSVMITGDNPLTACHVAKEVAIVEKEVLILDFPEEHHEFSESDVLVWRNVEETKLIPFKSGDAIDLGLFKKHDICLTGHALTHLTEHPQILDILKRTWVYARVSPAQKEFILTTLKDAGYNTLMCGDGTNDVGALKQAHIGVALLNGTEEGMKKMAENRKIASMKAVYEKQAQIMANWNRPPPPVPALIAHLYPPGPLNPHYITTLEKRGVEITKEIREKVALAHQSNTKPIEFVKDESGKISGSKMADSLLASMSGMEDEDEVPTLKLGDASVAAPFTSKLSNVSTVTNIIRQGRCALVSTIQMYKILALNCLISAYSLSVLFLSGMKFGDAQSTISGVLLSVCFLSISRGRPLEKLSKERPQDGIFNIYIMGSILGQFAIHIITLIYITQEIYALEPRAPQVDLEKTFEPSLLNTGMFLLQLAQQVSTFAVNYVGLPFKESIKDNKGMWYGLLGVAALTLAGATEFMPELNETMQFVPMSDLFKMKLTGCILLDLGGTWLVEIVLKHFFMNSAAADICDRD</sequence>
<dbReference type="NCBIfam" id="TIGR00512">
    <property type="entry name" value="salvage_mtnA"/>
    <property type="match status" value="1"/>
</dbReference>
<feature type="transmembrane region" description="Helical" evidence="26">
    <location>
        <begin position="1482"/>
        <end position="1498"/>
    </location>
</feature>
<dbReference type="Pfam" id="PF23143">
    <property type="entry name" value="2TM_P5A-ATPase"/>
    <property type="match status" value="1"/>
</dbReference>
<dbReference type="InterPro" id="IPR036412">
    <property type="entry name" value="HAD-like_sf"/>
</dbReference>
<keyword evidence="19 26" id="KW-0472">Membrane</keyword>
<keyword evidence="16" id="KW-0653">Protein transport</keyword>
<dbReference type="Gene3D" id="1.20.120.420">
    <property type="entry name" value="translation initiation factor eif-2b, domain 1"/>
    <property type="match status" value="1"/>
</dbReference>
<feature type="region of interest" description="Disordered" evidence="25">
    <location>
        <begin position="151"/>
        <end position="173"/>
    </location>
</feature>
<feature type="transmembrane region" description="Helical" evidence="26">
    <location>
        <begin position="2636"/>
        <end position="2655"/>
    </location>
</feature>
<evidence type="ECO:0000256" key="26">
    <source>
        <dbReference type="SAM" id="Phobius"/>
    </source>
</evidence>
<feature type="active site" description="Proton donor" evidence="23">
    <location>
        <position position="1334"/>
    </location>
</feature>
<dbReference type="NCBIfam" id="NF004326">
    <property type="entry name" value="PRK05720.1"/>
    <property type="match status" value="1"/>
</dbReference>
<evidence type="ECO:0000256" key="16">
    <source>
        <dbReference type="ARBA" id="ARBA00022927"/>
    </source>
</evidence>
<keyword evidence="15" id="KW-0460">Magnesium</keyword>
<dbReference type="NCBIfam" id="TIGR00524">
    <property type="entry name" value="eIF-2B_rel"/>
    <property type="match status" value="1"/>
</dbReference>
<comment type="catalytic activity">
    <reaction evidence="23">
        <text>5-(methylsulfanyl)-alpha-D-ribose 1-phosphate = 5-(methylsulfanyl)-D-ribulose 1-phosphate</text>
        <dbReference type="Rhea" id="RHEA:19989"/>
        <dbReference type="ChEBI" id="CHEBI:58533"/>
        <dbReference type="ChEBI" id="CHEBI:58548"/>
        <dbReference type="EC" id="5.3.1.23"/>
    </reaction>
</comment>
<dbReference type="InterPro" id="IPR008250">
    <property type="entry name" value="ATPase_P-typ_transduc_dom_A_sf"/>
</dbReference>
<reference evidence="31" key="1">
    <citation type="submission" date="2021-06" db="EMBL/GenBank/DDBJ databases">
        <title>Candida auris outbreak in lebanese hospital.</title>
        <authorList>
            <person name="Finianos M."/>
        </authorList>
    </citation>
    <scope>NUCLEOTIDE SEQUENCE</scope>
    <source>
        <strain evidence="31">CA7LBN</strain>
    </source>
</reference>
<dbReference type="GO" id="GO:0005778">
    <property type="term" value="C:peroxisomal membrane"/>
    <property type="evidence" value="ECO:0007669"/>
    <property type="project" value="UniProtKB-SubCell"/>
</dbReference>
<dbReference type="PROSITE" id="PS01229">
    <property type="entry name" value="COF_2"/>
    <property type="match status" value="1"/>
</dbReference>
<dbReference type="InterPro" id="IPR037171">
    <property type="entry name" value="NagB/RpiA_transferase-like"/>
</dbReference>
<dbReference type="GO" id="GO:0016562">
    <property type="term" value="P:protein import into peroxisome matrix, receptor recycling"/>
    <property type="evidence" value="ECO:0007669"/>
    <property type="project" value="UniProtKB-ARBA"/>
</dbReference>
<dbReference type="Pfam" id="PF13246">
    <property type="entry name" value="Cation_ATPase"/>
    <property type="match status" value="1"/>
</dbReference>
<dbReference type="GO" id="GO:0005524">
    <property type="term" value="F:ATP binding"/>
    <property type="evidence" value="ECO:0007669"/>
    <property type="project" value="UniProtKB-KW"/>
</dbReference>
<evidence type="ECO:0000259" key="28">
    <source>
        <dbReference type="Pfam" id="PF04065"/>
    </source>
</evidence>
<dbReference type="NCBIfam" id="TIGR01657">
    <property type="entry name" value="P-ATPase-V"/>
    <property type="match status" value="1"/>
</dbReference>
<dbReference type="Gene3D" id="3.40.50.1000">
    <property type="entry name" value="HAD superfamily/HAD-like"/>
    <property type="match status" value="1"/>
</dbReference>
<evidence type="ECO:0000256" key="22">
    <source>
        <dbReference type="ARBA" id="ARBA00023235"/>
    </source>
</evidence>
<dbReference type="InterPro" id="IPR023298">
    <property type="entry name" value="ATPase_P-typ_TM_dom_sf"/>
</dbReference>
<evidence type="ECO:0000313" key="31">
    <source>
        <dbReference type="EMBL" id="QWW22339.1"/>
    </source>
</evidence>
<evidence type="ECO:0000256" key="5">
    <source>
        <dbReference type="ARBA" id="ARBA00008704"/>
    </source>
</evidence>
<feature type="compositionally biased region" description="Polar residues" evidence="25">
    <location>
        <begin position="383"/>
        <end position="395"/>
    </location>
</feature>
<dbReference type="InterPro" id="IPR013083">
    <property type="entry name" value="Znf_RING/FYVE/PHD"/>
</dbReference>
<dbReference type="InterPro" id="IPR011559">
    <property type="entry name" value="Initiation_fac_2B_a/b/d"/>
</dbReference>
<dbReference type="SUPFAM" id="SSF56784">
    <property type="entry name" value="HAD-like"/>
    <property type="match status" value="1"/>
</dbReference>
<feature type="region of interest" description="Disordered" evidence="25">
    <location>
        <begin position="257"/>
        <end position="345"/>
    </location>
</feature>
<feature type="domain" description="P5A-ATPase transmembrane helical hairpin" evidence="30">
    <location>
        <begin position="1475"/>
        <end position="1545"/>
    </location>
</feature>
<evidence type="ECO:0000256" key="10">
    <source>
        <dbReference type="ARBA" id="ARBA00022741"/>
    </source>
</evidence>
<keyword evidence="23" id="KW-0539">Nucleus</keyword>
<comment type="similarity">
    <text evidence="23">Belongs to the eIF-2B alpha/beta/delta subunits family. MtnA subfamily.</text>
</comment>
<comment type="similarity">
    <text evidence="5">Belongs to the pex2/pex10/pex12 family.</text>
</comment>
<dbReference type="InterPro" id="IPR018303">
    <property type="entry name" value="ATPase_P-typ_P_site"/>
</dbReference>
<dbReference type="InterPro" id="IPR006544">
    <property type="entry name" value="P-type_TPase_V"/>
</dbReference>
<dbReference type="SUPFAM" id="SSF81653">
    <property type="entry name" value="Calcium ATPase, transduction domain A"/>
    <property type="match status" value="1"/>
</dbReference>
<dbReference type="SFLD" id="SFLDG00002">
    <property type="entry name" value="C1.7:_P-type_atpase_like"/>
    <property type="match status" value="1"/>
</dbReference>
<dbReference type="GO" id="GO:0019509">
    <property type="term" value="P:L-methionine salvage from methylthioadenosine"/>
    <property type="evidence" value="ECO:0007669"/>
    <property type="project" value="UniProtKB-UniRule"/>
</dbReference>
<dbReference type="SUPFAM" id="SSF57850">
    <property type="entry name" value="RING/U-box"/>
    <property type="match status" value="1"/>
</dbReference>
<dbReference type="SUPFAM" id="SSF100950">
    <property type="entry name" value="NagB/RpiA/CoA transferase-like"/>
    <property type="match status" value="1"/>
</dbReference>
<evidence type="ECO:0000256" key="24">
    <source>
        <dbReference type="SAM" id="Coils"/>
    </source>
</evidence>
<feature type="compositionally biased region" description="Polar residues" evidence="25">
    <location>
        <begin position="287"/>
        <end position="308"/>
    </location>
</feature>
<feature type="transmembrane region" description="Helical" evidence="26">
    <location>
        <begin position="1675"/>
        <end position="1692"/>
    </location>
</feature>
<keyword evidence="13" id="KW-0862">Zinc</keyword>
<dbReference type="InterPro" id="IPR023214">
    <property type="entry name" value="HAD_sf"/>
</dbReference>
<dbReference type="PANTHER" id="PTHR45630:SF7">
    <property type="entry name" value="ENDOPLASMIC RETICULUM TRANSMEMBRANE HELIX TRANSLOCASE"/>
    <property type="match status" value="1"/>
</dbReference>
<dbReference type="GO" id="GO:0015662">
    <property type="term" value="F:P-type ion transporter activity"/>
    <property type="evidence" value="ECO:0007669"/>
    <property type="project" value="TreeGrafter"/>
</dbReference>
<protein>
    <recommendedName>
        <fullName evidence="23">Methylthioribose-1-phosphate isomerase</fullName>
        <shortName evidence="23">M1Pi</shortName>
        <shortName evidence="23">MTR-1-P isomerase</shortName>
        <ecNumber evidence="23">5.3.1.23</ecNumber>
    </recommendedName>
    <alternativeName>
        <fullName evidence="23">S-methyl-5-thioribose-1-phosphate isomerase</fullName>
    </alternativeName>
    <alternativeName>
        <fullName evidence="23">Translation initiation factor eIF-2B subunit alpha/beta/delta-like protein</fullName>
    </alternativeName>
</protein>
<keyword evidence="10" id="KW-0547">Nucleotide-binding</keyword>
<comment type="pathway">
    <text evidence="3">Protein modification; protein ubiquitination.</text>
</comment>
<dbReference type="GO" id="GO:0016567">
    <property type="term" value="P:protein ubiquitination"/>
    <property type="evidence" value="ECO:0007669"/>
    <property type="project" value="UniProtKB-ARBA"/>
</dbReference>
<dbReference type="NCBIfam" id="TIGR01494">
    <property type="entry name" value="ATPase_P-type"/>
    <property type="match status" value="1"/>
</dbReference>
<evidence type="ECO:0000256" key="21">
    <source>
        <dbReference type="ARBA" id="ARBA00023167"/>
    </source>
</evidence>
<feature type="region of interest" description="Disordered" evidence="25">
    <location>
        <begin position="361"/>
        <end position="403"/>
    </location>
</feature>
<keyword evidence="24" id="KW-0175">Coiled coil</keyword>
<name>A0A8F2VYM3_CANAR</name>
<keyword evidence="8 26" id="KW-0812">Transmembrane</keyword>
<evidence type="ECO:0000256" key="18">
    <source>
        <dbReference type="ARBA" id="ARBA00022989"/>
    </source>
</evidence>
<dbReference type="Pfam" id="PF04065">
    <property type="entry name" value="Not3"/>
    <property type="match status" value="1"/>
</dbReference>
<evidence type="ECO:0000256" key="8">
    <source>
        <dbReference type="ARBA" id="ARBA00022692"/>
    </source>
</evidence>
<dbReference type="GO" id="GO:0005634">
    <property type="term" value="C:nucleus"/>
    <property type="evidence" value="ECO:0007669"/>
    <property type="project" value="UniProtKB-SubCell"/>
</dbReference>
<dbReference type="SUPFAM" id="SSF81660">
    <property type="entry name" value="Metal cation-transporting ATPase, ATP-binding domain N"/>
    <property type="match status" value="1"/>
</dbReference>
<dbReference type="GO" id="GO:0019829">
    <property type="term" value="F:ATPase-coupled monoatomic cation transmembrane transporter activity"/>
    <property type="evidence" value="ECO:0007669"/>
    <property type="project" value="TreeGrafter"/>
</dbReference>
<keyword evidence="7 23" id="KW-0028">Amino-acid biosynthesis</keyword>
<dbReference type="Gene3D" id="2.70.150.10">
    <property type="entry name" value="Calcium-transporting ATPase, cytoplasmic transduction domain A"/>
    <property type="match status" value="1"/>
</dbReference>
<evidence type="ECO:0000256" key="19">
    <source>
        <dbReference type="ARBA" id="ARBA00023136"/>
    </source>
</evidence>
<dbReference type="FunFam" id="2.70.150.10:FF:000049">
    <property type="entry name" value="Cation-transporting ATPase"/>
    <property type="match status" value="1"/>
</dbReference>
<dbReference type="Gene3D" id="3.40.1110.10">
    <property type="entry name" value="Calcium-transporting ATPase, cytoplasmic domain N"/>
    <property type="match status" value="1"/>
</dbReference>
<evidence type="ECO:0000256" key="3">
    <source>
        <dbReference type="ARBA" id="ARBA00004906"/>
    </source>
</evidence>
<evidence type="ECO:0000256" key="15">
    <source>
        <dbReference type="ARBA" id="ARBA00022842"/>
    </source>
</evidence>
<feature type="site" description="Transition state stabilizer" evidence="23">
    <location>
        <position position="1234"/>
    </location>
</feature>
<feature type="transmembrane region" description="Helical" evidence="26">
    <location>
        <begin position="2456"/>
        <end position="2475"/>
    </location>
</feature>
<dbReference type="GO" id="GO:0046523">
    <property type="term" value="F:S-methyl-5-thioribose-1-phosphate isomerase activity"/>
    <property type="evidence" value="ECO:0007669"/>
    <property type="project" value="UniProtKB-UniRule"/>
</dbReference>
<dbReference type="InterPro" id="IPR006845">
    <property type="entry name" value="Pex_N"/>
</dbReference>
<dbReference type="CDD" id="cd07543">
    <property type="entry name" value="P-type_ATPase_cation"/>
    <property type="match status" value="1"/>
</dbReference>
<feature type="domain" description="Pex N-terminal" evidence="29">
    <location>
        <begin position="690"/>
        <end position="957"/>
    </location>
</feature>
<feature type="compositionally biased region" description="Polar residues" evidence="25">
    <location>
        <begin position="362"/>
        <end position="371"/>
    </location>
</feature>
<keyword evidence="11" id="KW-0863">Zinc-finger</keyword>
<evidence type="ECO:0000256" key="13">
    <source>
        <dbReference type="ARBA" id="ARBA00022833"/>
    </source>
</evidence>
<feature type="compositionally biased region" description="Polar residues" evidence="25">
    <location>
        <begin position="317"/>
        <end position="344"/>
    </location>
</feature>
<dbReference type="SFLD" id="SFLDF00027">
    <property type="entry name" value="p-type_atpase"/>
    <property type="match status" value="1"/>
</dbReference>
<evidence type="ECO:0000256" key="20">
    <source>
        <dbReference type="ARBA" id="ARBA00023140"/>
    </source>
</evidence>
<evidence type="ECO:0000256" key="12">
    <source>
        <dbReference type="ARBA" id="ARBA00022824"/>
    </source>
</evidence>
<keyword evidence="14" id="KW-0067">ATP-binding</keyword>
<dbReference type="InterPro" id="IPR007207">
    <property type="entry name" value="Not_N"/>
</dbReference>
<dbReference type="Pfam" id="PF01008">
    <property type="entry name" value="IF-2B"/>
    <property type="match status" value="1"/>
</dbReference>
<dbReference type="InterPro" id="IPR001757">
    <property type="entry name" value="P_typ_ATPase"/>
</dbReference>
<accession>A0A8F2VYM3</accession>
<dbReference type="PROSITE" id="PS00154">
    <property type="entry name" value="ATPASE_E1_E2"/>
    <property type="match status" value="1"/>
</dbReference>
<feature type="coiled-coil region" evidence="24">
    <location>
        <begin position="40"/>
        <end position="99"/>
    </location>
</feature>
<keyword evidence="21 23" id="KW-0486">Methionine biosynthesis</keyword>
<evidence type="ECO:0000256" key="2">
    <source>
        <dbReference type="ARBA" id="ARBA00004585"/>
    </source>
</evidence>
<dbReference type="InterPro" id="IPR023299">
    <property type="entry name" value="ATPase_P-typ_cyto_dom_N"/>
</dbReference>
<evidence type="ECO:0000259" key="30">
    <source>
        <dbReference type="Pfam" id="PF23143"/>
    </source>
</evidence>
<dbReference type="InterPro" id="IPR044492">
    <property type="entry name" value="P_typ_ATPase_HD_dom"/>
</dbReference>
<evidence type="ECO:0000256" key="7">
    <source>
        <dbReference type="ARBA" id="ARBA00022605"/>
    </source>
</evidence>
<evidence type="ECO:0000256" key="6">
    <source>
        <dbReference type="ARBA" id="ARBA00022448"/>
    </source>
</evidence>
<feature type="transmembrane region" description="Helical" evidence="26">
    <location>
        <begin position="1510"/>
        <end position="1528"/>
    </location>
</feature>
<dbReference type="GO" id="GO:0016887">
    <property type="term" value="F:ATP hydrolysis activity"/>
    <property type="evidence" value="ECO:0007669"/>
    <property type="project" value="InterPro"/>
</dbReference>
<comment type="subcellular location">
    <subcellularLocation>
        <location evidence="23">Cytoplasm</location>
    </subcellularLocation>
    <subcellularLocation>
        <location evidence="23">Nucleus</location>
    </subcellularLocation>
    <subcellularLocation>
        <location evidence="1">Endoplasmic reticulum membrane</location>
        <topology evidence="1">Multi-pass membrane protein</topology>
    </subcellularLocation>
    <subcellularLocation>
        <location evidence="2">Peroxisome membrane</location>
        <topology evidence="2">Multi-pass membrane protein</topology>
    </subcellularLocation>
</comment>
<dbReference type="HAMAP" id="MF_01678">
    <property type="entry name" value="Salvage_MtnA"/>
    <property type="match status" value="1"/>
</dbReference>
<evidence type="ECO:0000256" key="11">
    <source>
        <dbReference type="ARBA" id="ARBA00022771"/>
    </source>
</evidence>
<feature type="transmembrane region" description="Helical" evidence="26">
    <location>
        <begin position="2598"/>
        <end position="2616"/>
    </location>
</feature>
<keyword evidence="22 23" id="KW-0413">Isomerase</keyword>
<proteinExistence type="inferred from homology"/>
<evidence type="ECO:0000256" key="23">
    <source>
        <dbReference type="HAMAP-Rule" id="MF_03119"/>
    </source>
</evidence>
<evidence type="ECO:0000256" key="14">
    <source>
        <dbReference type="ARBA" id="ARBA00022840"/>
    </source>
</evidence>
<dbReference type="InterPro" id="IPR047820">
    <property type="entry name" value="P5A-type_ATPase"/>
</dbReference>
<dbReference type="SUPFAM" id="SSF81665">
    <property type="entry name" value="Calcium ATPase, transmembrane domain M"/>
    <property type="match status" value="1"/>
</dbReference>
<dbReference type="GO" id="GO:0006355">
    <property type="term" value="P:regulation of DNA-templated transcription"/>
    <property type="evidence" value="ECO:0007669"/>
    <property type="project" value="InterPro"/>
</dbReference>
<dbReference type="FunFam" id="1.20.120.420:FF:000003">
    <property type="entry name" value="Methylthioribose-1-phosphate isomerase"/>
    <property type="match status" value="1"/>
</dbReference>
<keyword evidence="18 26" id="KW-1133">Transmembrane helix</keyword>
<dbReference type="SFLD" id="SFLDS00003">
    <property type="entry name" value="Haloacid_Dehalogenase"/>
    <property type="match status" value="1"/>
</dbReference>
<dbReference type="Gene3D" id="3.40.50.10470">
    <property type="entry name" value="Translation initiation factor eif-2b, domain 2"/>
    <property type="match status" value="1"/>
</dbReference>
<comment type="function">
    <text evidence="23">Catalyzes the interconversion of methylthioribose-1-phosphate (MTR-1-P) into methylthioribulose-1-phosphate (MTRu-1-P).</text>
</comment>
<gene>
    <name evidence="23" type="primary">MRI1</name>
    <name evidence="31" type="ORF">CA7LBN_001085</name>
</gene>
<evidence type="ECO:0000259" key="27">
    <source>
        <dbReference type="Pfam" id="PF00122"/>
    </source>
</evidence>
<feature type="transmembrane region" description="Helical" evidence="26">
    <location>
        <begin position="2568"/>
        <end position="2586"/>
    </location>
</feature>
<evidence type="ECO:0000259" key="29">
    <source>
        <dbReference type="Pfam" id="PF04757"/>
    </source>
</evidence>
<dbReference type="InterPro" id="IPR000649">
    <property type="entry name" value="IF-2B-related"/>
</dbReference>
<dbReference type="Pfam" id="PF04757">
    <property type="entry name" value="Pex2_Pex12"/>
    <property type="match status" value="1"/>
</dbReference>
<dbReference type="GO" id="GO:0005789">
    <property type="term" value="C:endoplasmic reticulum membrane"/>
    <property type="evidence" value="ECO:0007669"/>
    <property type="project" value="UniProtKB-SubCell"/>
</dbReference>
<keyword evidence="6" id="KW-0813">Transport</keyword>
<dbReference type="PANTHER" id="PTHR45630">
    <property type="entry name" value="CATION-TRANSPORTING ATPASE-RELATED"/>
    <property type="match status" value="1"/>
</dbReference>
<keyword evidence="23" id="KW-0963">Cytoplasm</keyword>
<dbReference type="InterPro" id="IPR057255">
    <property type="entry name" value="2TM_P5A-ATPase"/>
</dbReference>
<dbReference type="GO" id="GO:0006874">
    <property type="term" value="P:intracellular calcium ion homeostasis"/>
    <property type="evidence" value="ECO:0007669"/>
    <property type="project" value="TreeGrafter"/>
</dbReference>
<dbReference type="EC" id="5.3.1.23" evidence="23"/>
<evidence type="ECO:0000256" key="1">
    <source>
        <dbReference type="ARBA" id="ARBA00004477"/>
    </source>
</evidence>
<evidence type="ECO:0000256" key="25">
    <source>
        <dbReference type="SAM" id="MobiDB-lite"/>
    </source>
</evidence>
<keyword evidence="12" id="KW-0256">Endoplasmic reticulum</keyword>
<dbReference type="UniPathway" id="UPA00904">
    <property type="reaction ID" value="UER00874"/>
</dbReference>
<dbReference type="GO" id="GO:0008270">
    <property type="term" value="F:zinc ion binding"/>
    <property type="evidence" value="ECO:0007669"/>
    <property type="project" value="UniProtKB-KW"/>
</dbReference>